<name>A0A151MH29_ALLMI</name>
<evidence type="ECO:0000313" key="2">
    <source>
        <dbReference type="EMBL" id="KYO23824.1"/>
    </source>
</evidence>
<proteinExistence type="predicted"/>
<comment type="caution">
    <text evidence="2">The sequence shown here is derived from an EMBL/GenBank/DDBJ whole genome shotgun (WGS) entry which is preliminary data.</text>
</comment>
<reference evidence="2 3" key="1">
    <citation type="journal article" date="2012" name="Genome Biol.">
        <title>Sequencing three crocodilian genomes to illuminate the evolution of archosaurs and amniotes.</title>
        <authorList>
            <person name="St John J.A."/>
            <person name="Braun E.L."/>
            <person name="Isberg S.R."/>
            <person name="Miles L.G."/>
            <person name="Chong A.Y."/>
            <person name="Gongora J."/>
            <person name="Dalzell P."/>
            <person name="Moran C."/>
            <person name="Bed'hom B."/>
            <person name="Abzhanov A."/>
            <person name="Burgess S.C."/>
            <person name="Cooksey A.M."/>
            <person name="Castoe T.A."/>
            <person name="Crawford N.G."/>
            <person name="Densmore L.D."/>
            <person name="Drew J.C."/>
            <person name="Edwards S.V."/>
            <person name="Faircloth B.C."/>
            <person name="Fujita M.K."/>
            <person name="Greenwold M.J."/>
            <person name="Hoffmann F.G."/>
            <person name="Howard J.M."/>
            <person name="Iguchi T."/>
            <person name="Janes D.E."/>
            <person name="Khan S.Y."/>
            <person name="Kohno S."/>
            <person name="de Koning A.J."/>
            <person name="Lance S.L."/>
            <person name="McCarthy F.M."/>
            <person name="McCormack J.E."/>
            <person name="Merchant M.E."/>
            <person name="Peterson D.G."/>
            <person name="Pollock D.D."/>
            <person name="Pourmand N."/>
            <person name="Raney B.J."/>
            <person name="Roessler K.A."/>
            <person name="Sanford J.R."/>
            <person name="Sawyer R.H."/>
            <person name="Schmidt C.J."/>
            <person name="Triplett E.W."/>
            <person name="Tuberville T.D."/>
            <person name="Venegas-Anaya M."/>
            <person name="Howard J.T."/>
            <person name="Jarvis E.D."/>
            <person name="Guillette L.J.Jr."/>
            <person name="Glenn T.C."/>
            <person name="Green R.E."/>
            <person name="Ray D.A."/>
        </authorList>
    </citation>
    <scope>NUCLEOTIDE SEQUENCE [LARGE SCALE GENOMIC DNA]</scope>
    <source>
        <strain evidence="2">KSC_2009_1</strain>
    </source>
</reference>
<feature type="chain" id="PRO_5007585095" evidence="1">
    <location>
        <begin position="19"/>
        <end position="74"/>
    </location>
</feature>
<protein>
    <submittedName>
        <fullName evidence="2">Uncharacterized protein</fullName>
    </submittedName>
</protein>
<dbReference type="AlphaFoldDB" id="A0A151MH29"/>
<keyword evidence="1" id="KW-0732">Signal</keyword>
<evidence type="ECO:0000313" key="3">
    <source>
        <dbReference type="Proteomes" id="UP000050525"/>
    </source>
</evidence>
<organism evidence="2 3">
    <name type="scientific">Alligator mississippiensis</name>
    <name type="common">American alligator</name>
    <dbReference type="NCBI Taxonomy" id="8496"/>
    <lineage>
        <taxon>Eukaryota</taxon>
        <taxon>Metazoa</taxon>
        <taxon>Chordata</taxon>
        <taxon>Craniata</taxon>
        <taxon>Vertebrata</taxon>
        <taxon>Euteleostomi</taxon>
        <taxon>Archelosauria</taxon>
        <taxon>Archosauria</taxon>
        <taxon>Crocodylia</taxon>
        <taxon>Alligatoridae</taxon>
        <taxon>Alligatorinae</taxon>
        <taxon>Alligator</taxon>
    </lineage>
</organism>
<accession>A0A151MH29</accession>
<sequence length="74" mass="8075">MLGGGVALLWFPRGGVWCGPPQGRARDVAGISHSPLAWEQEDLGYVPVLWETGTPPQFGPAAVQVRGYKWQEDK</sequence>
<feature type="signal peptide" evidence="1">
    <location>
        <begin position="1"/>
        <end position="18"/>
    </location>
</feature>
<keyword evidence="3" id="KW-1185">Reference proteome</keyword>
<dbReference type="Proteomes" id="UP000050525">
    <property type="component" value="Unassembled WGS sequence"/>
</dbReference>
<gene>
    <name evidence="2" type="ORF">Y1Q_0015816</name>
</gene>
<dbReference type="EMBL" id="AKHW03006164">
    <property type="protein sequence ID" value="KYO23824.1"/>
    <property type="molecule type" value="Genomic_DNA"/>
</dbReference>
<evidence type="ECO:0000256" key="1">
    <source>
        <dbReference type="SAM" id="SignalP"/>
    </source>
</evidence>